<dbReference type="RefSeq" id="WP_413781483.1">
    <property type="nucleotide sequence ID" value="NZ_JAUOZS010000001.1"/>
</dbReference>
<reference evidence="1 2" key="1">
    <citation type="submission" date="2023-07" db="EMBL/GenBank/DDBJ databases">
        <title>The novel representative of Negativicutes class, Anaeroselena agilis gen. nov. sp. nov.</title>
        <authorList>
            <person name="Prokofeva M.I."/>
            <person name="Elcheninov A.G."/>
            <person name="Klyukina A."/>
            <person name="Kublanov I.V."/>
            <person name="Frolov E.N."/>
            <person name="Podosokorskaya O.A."/>
        </authorList>
    </citation>
    <scope>NUCLEOTIDE SEQUENCE [LARGE SCALE GENOMIC DNA]</scope>
    <source>
        <strain evidence="1 2">4137-cl</strain>
    </source>
</reference>
<comment type="caution">
    <text evidence="1">The sequence shown here is derived from an EMBL/GenBank/DDBJ whole genome shotgun (WGS) entry which is preliminary data.</text>
</comment>
<name>A0ABU3P4E4_9FIRM</name>
<sequence length="108" mass="11857">MIKTVALQHPATLLAETLAAKGYRVISLHEAVSHRIYTDAILYSARRAETVPAFHSGLETVDISVGHRGEETLGDTLPGAIMLNIAGLHPEQVAAELEARLRHRPWRT</sequence>
<evidence type="ECO:0000313" key="1">
    <source>
        <dbReference type="EMBL" id="MDT8903021.1"/>
    </source>
</evidence>
<keyword evidence="2" id="KW-1185">Reference proteome</keyword>
<gene>
    <name evidence="1" type="ORF">Q4T40_17430</name>
</gene>
<dbReference type="Proteomes" id="UP001254848">
    <property type="component" value="Unassembled WGS sequence"/>
</dbReference>
<organism evidence="1 2">
    <name type="scientific">Anaeroselena agilis</name>
    <dbReference type="NCBI Taxonomy" id="3063788"/>
    <lineage>
        <taxon>Bacteria</taxon>
        <taxon>Bacillati</taxon>
        <taxon>Bacillota</taxon>
        <taxon>Negativicutes</taxon>
        <taxon>Acetonemataceae</taxon>
        <taxon>Anaeroselena</taxon>
    </lineage>
</organism>
<evidence type="ECO:0000313" key="2">
    <source>
        <dbReference type="Proteomes" id="UP001254848"/>
    </source>
</evidence>
<protein>
    <submittedName>
        <fullName evidence="1">Uncharacterized protein</fullName>
    </submittedName>
</protein>
<proteinExistence type="predicted"/>
<accession>A0ABU3P4E4</accession>
<dbReference type="EMBL" id="JAUOZS010000001">
    <property type="protein sequence ID" value="MDT8903021.1"/>
    <property type="molecule type" value="Genomic_DNA"/>
</dbReference>